<dbReference type="AlphaFoldDB" id="A0A8X6U4M3"/>
<reference evidence="1" key="1">
    <citation type="submission" date="2020-08" db="EMBL/GenBank/DDBJ databases">
        <title>Multicomponent nature underlies the extraordinary mechanical properties of spider dragline silk.</title>
        <authorList>
            <person name="Kono N."/>
            <person name="Nakamura H."/>
            <person name="Mori M."/>
            <person name="Yoshida Y."/>
            <person name="Ohtoshi R."/>
            <person name="Malay A.D."/>
            <person name="Moran D.A.P."/>
            <person name="Tomita M."/>
            <person name="Numata K."/>
            <person name="Arakawa K."/>
        </authorList>
    </citation>
    <scope>NUCLEOTIDE SEQUENCE</scope>
</reference>
<comment type="caution">
    <text evidence="1">The sequence shown here is derived from an EMBL/GenBank/DDBJ whole genome shotgun (WGS) entry which is preliminary data.</text>
</comment>
<accession>A0A8X6U4M3</accession>
<dbReference type="Proteomes" id="UP000887013">
    <property type="component" value="Unassembled WGS sequence"/>
</dbReference>
<proteinExistence type="predicted"/>
<sequence>MPGYHHRVIPTGSPVISDHIGRVIIDPRIPRFAACRPCLRPRRRHPPGIIIRSVTGASQSSTPRHRKLARLSTAADAHRVIAPGAMDHRLVLPARINSGIIPVHFRDCASVIRRGVRPAHSP</sequence>
<gene>
    <name evidence="1" type="ORF">NPIL_294031</name>
</gene>
<dbReference type="EMBL" id="BMAW01022454">
    <property type="protein sequence ID" value="GFT77903.1"/>
    <property type="molecule type" value="Genomic_DNA"/>
</dbReference>
<evidence type="ECO:0000313" key="2">
    <source>
        <dbReference type="Proteomes" id="UP000887013"/>
    </source>
</evidence>
<keyword evidence="2" id="KW-1185">Reference proteome</keyword>
<organism evidence="1 2">
    <name type="scientific">Nephila pilipes</name>
    <name type="common">Giant wood spider</name>
    <name type="synonym">Nephila maculata</name>
    <dbReference type="NCBI Taxonomy" id="299642"/>
    <lineage>
        <taxon>Eukaryota</taxon>
        <taxon>Metazoa</taxon>
        <taxon>Ecdysozoa</taxon>
        <taxon>Arthropoda</taxon>
        <taxon>Chelicerata</taxon>
        <taxon>Arachnida</taxon>
        <taxon>Araneae</taxon>
        <taxon>Araneomorphae</taxon>
        <taxon>Entelegynae</taxon>
        <taxon>Araneoidea</taxon>
        <taxon>Nephilidae</taxon>
        <taxon>Nephila</taxon>
    </lineage>
</organism>
<name>A0A8X6U4M3_NEPPI</name>
<evidence type="ECO:0000313" key="1">
    <source>
        <dbReference type="EMBL" id="GFT77903.1"/>
    </source>
</evidence>
<protein>
    <submittedName>
        <fullName evidence="1">Uncharacterized protein</fullName>
    </submittedName>
</protein>